<gene>
    <name evidence="1" type="ORF">RB624_27710</name>
</gene>
<comment type="caution">
    <text evidence="1">The sequence shown here is derived from an EMBL/GenBank/DDBJ whole genome shotgun (WGS) entry which is preliminary data.</text>
</comment>
<dbReference type="Proteomes" id="UP001237592">
    <property type="component" value="Unassembled WGS sequence"/>
</dbReference>
<dbReference type="EMBL" id="JAVFKP010000010">
    <property type="protein sequence ID" value="MDQ4629689.1"/>
    <property type="molecule type" value="Genomic_DNA"/>
</dbReference>
<proteinExistence type="predicted"/>
<evidence type="ECO:0000313" key="2">
    <source>
        <dbReference type="Proteomes" id="UP001237592"/>
    </source>
</evidence>
<organism evidence="1 2">
    <name type="scientific">Janthinobacterium lividum</name>
    <dbReference type="NCBI Taxonomy" id="29581"/>
    <lineage>
        <taxon>Bacteria</taxon>
        <taxon>Pseudomonadati</taxon>
        <taxon>Pseudomonadota</taxon>
        <taxon>Betaproteobacteria</taxon>
        <taxon>Burkholderiales</taxon>
        <taxon>Oxalobacteraceae</taxon>
        <taxon>Janthinobacterium</taxon>
    </lineage>
</organism>
<reference evidence="1 2" key="1">
    <citation type="submission" date="2023-08" db="EMBL/GenBank/DDBJ databases">
        <title>Draft genome sequence of Janthinobacterium lividum.</title>
        <authorList>
            <person name="Chun B.H."/>
            <person name="Lee Y."/>
        </authorList>
    </citation>
    <scope>NUCLEOTIDE SEQUENCE [LARGE SCALE GENOMIC DNA]</scope>
    <source>
        <strain evidence="1 2">AMJK</strain>
    </source>
</reference>
<dbReference type="InterPro" id="IPR007402">
    <property type="entry name" value="DUF455"/>
</dbReference>
<evidence type="ECO:0000313" key="1">
    <source>
        <dbReference type="EMBL" id="MDQ4629689.1"/>
    </source>
</evidence>
<dbReference type="Pfam" id="PF04305">
    <property type="entry name" value="DUF455"/>
    <property type="match status" value="1"/>
</dbReference>
<name>A0ABU0Y1L8_9BURK</name>
<accession>A0ABU0Y1L8</accession>
<keyword evidence="2" id="KW-1185">Reference proteome</keyword>
<dbReference type="InterPro" id="IPR009078">
    <property type="entry name" value="Ferritin-like_SF"/>
</dbReference>
<dbReference type="RefSeq" id="WP_307780714.1">
    <property type="nucleotide sequence ID" value="NZ_JAVFKP010000010.1"/>
</dbReference>
<sequence>MSVIKEHTAHLAAAAHALAAIRNASAHALITEREVAGKIAWSMTLHAAQQALSTVQDCCQSFALGEAPGAPHGGDEGVHIDAHFAALRHSMQALASLGLWAKSELAAQKVLWLLPAMHSGCQRLEGQVLPAQWDCPELPGRPEQLEIVDYVRYELDRDYPRRKLHQQIFNVEVCAGEVCAMLVLRFPELPGAVAESLTLQCAEEFRHAQLLLGALANEGGRIGETPVSLGIWKSCRAAQNAADCIGLEQVIGEGFSLGADLYYAELYRAIGRADISLLHECIYIDEVNHVKNGLASFHTLLGARAVQRLRTLEESSKVSVIGGRFFNAAARQYVGFSATEIERQRDRSQAVELPDLQGMME</sequence>
<protein>
    <submittedName>
        <fullName evidence="1">DUF455 family protein</fullName>
    </submittedName>
</protein>
<dbReference type="SUPFAM" id="SSF47240">
    <property type="entry name" value="Ferritin-like"/>
    <property type="match status" value="1"/>
</dbReference>